<protein>
    <submittedName>
        <fullName evidence="2">Uncharacterized protein</fullName>
    </submittedName>
</protein>
<keyword evidence="1" id="KW-0812">Transmembrane</keyword>
<evidence type="ECO:0000313" key="3">
    <source>
        <dbReference type="Proteomes" id="UP000321408"/>
    </source>
</evidence>
<gene>
    <name evidence="2" type="ORF">DSAG12_01074</name>
</gene>
<keyword evidence="1" id="KW-0472">Membrane</keyword>
<organism evidence="2 3">
    <name type="scientific">Promethearchaeum syntrophicum</name>
    <dbReference type="NCBI Taxonomy" id="2594042"/>
    <lineage>
        <taxon>Archaea</taxon>
        <taxon>Promethearchaeati</taxon>
        <taxon>Promethearchaeota</taxon>
        <taxon>Promethearchaeia</taxon>
        <taxon>Promethearchaeales</taxon>
        <taxon>Promethearchaeaceae</taxon>
        <taxon>Promethearchaeum</taxon>
    </lineage>
</organism>
<sequence>MKPLKHKHSLIMFIFILLISFISVILNINAQDEEVLFLEILRDDGAVIGDKIEGIFTINGSGPDFILNLTLLFNGVKVAFESDNHLIFQFYTKNYSLGLMNITLIGEDSEGLFYEKAIFKEFISPKVGSWIVILSGVITFIGAIVILKIISDRKEMKDKKQSFAEKKNKIKIVIDKKFRK</sequence>
<dbReference type="KEGG" id="psyt:DSAG12_01074"/>
<dbReference type="Proteomes" id="UP000321408">
    <property type="component" value="Chromosome"/>
</dbReference>
<feature type="transmembrane region" description="Helical" evidence="1">
    <location>
        <begin position="9"/>
        <end position="28"/>
    </location>
</feature>
<keyword evidence="1" id="KW-1133">Transmembrane helix</keyword>
<dbReference type="RefSeq" id="WP_147662165.1">
    <property type="nucleotide sequence ID" value="NZ_CP042905.2"/>
</dbReference>
<proteinExistence type="predicted"/>
<dbReference type="AlphaFoldDB" id="A0A5B9D7T0"/>
<dbReference type="GeneID" id="41329071"/>
<name>A0A5B9D7T0_9ARCH</name>
<feature type="transmembrane region" description="Helical" evidence="1">
    <location>
        <begin position="130"/>
        <end position="150"/>
    </location>
</feature>
<reference evidence="2 3" key="2">
    <citation type="journal article" date="2024" name="Int. J. Syst. Evol. Microbiol.">
        <title>Promethearchaeum syntrophicum gen. nov., sp. nov., an anaerobic, obligately syntrophic archaeon, the first isolate of the lineage 'Asgard' archaea, and proposal of the new archaeal phylum Promethearchaeota phyl. nov. and kingdom Promethearchaeati regn. nov.</title>
        <authorList>
            <person name="Imachi H."/>
            <person name="Nobu M.K."/>
            <person name="Kato S."/>
            <person name="Takaki Y."/>
            <person name="Miyazaki M."/>
            <person name="Miyata M."/>
            <person name="Ogawara M."/>
            <person name="Saito Y."/>
            <person name="Sakai S."/>
            <person name="Tahara Y.O."/>
            <person name="Takano Y."/>
            <person name="Tasumi E."/>
            <person name="Uematsu K."/>
            <person name="Yoshimura T."/>
            <person name="Itoh T."/>
            <person name="Ohkuma M."/>
            <person name="Takai K."/>
        </authorList>
    </citation>
    <scope>NUCLEOTIDE SEQUENCE [LARGE SCALE GENOMIC DNA]</scope>
    <source>
        <strain evidence="2 3">MK-D1</strain>
    </source>
</reference>
<keyword evidence="3" id="KW-1185">Reference proteome</keyword>
<evidence type="ECO:0000313" key="2">
    <source>
        <dbReference type="EMBL" id="QEE15249.1"/>
    </source>
</evidence>
<accession>A0A5B9D7T0</accession>
<evidence type="ECO:0000256" key="1">
    <source>
        <dbReference type="SAM" id="Phobius"/>
    </source>
</evidence>
<reference evidence="2 3" key="1">
    <citation type="journal article" date="2020" name="Nature">
        <title>Isolation of an archaeon at the prokaryote-eukaryote interface.</title>
        <authorList>
            <person name="Imachi H."/>
            <person name="Nobu M.K."/>
            <person name="Nakahara N."/>
            <person name="Morono Y."/>
            <person name="Ogawara M."/>
            <person name="Takaki Y."/>
            <person name="Takano Y."/>
            <person name="Uematsu K."/>
            <person name="Ikuta T."/>
            <person name="Ito M."/>
            <person name="Matsui Y."/>
            <person name="Miyazaki M."/>
            <person name="Murata K."/>
            <person name="Saito Y."/>
            <person name="Sakai S."/>
            <person name="Song C."/>
            <person name="Tasumi E."/>
            <person name="Yamanaka Y."/>
            <person name="Yamaguchi T."/>
            <person name="Kamagata Y."/>
            <person name="Tamaki H."/>
            <person name="Takai K."/>
        </authorList>
    </citation>
    <scope>NUCLEOTIDE SEQUENCE [LARGE SCALE GENOMIC DNA]</scope>
    <source>
        <strain evidence="2 3">MK-D1</strain>
    </source>
</reference>
<dbReference type="EMBL" id="CP042905">
    <property type="protein sequence ID" value="QEE15249.1"/>
    <property type="molecule type" value="Genomic_DNA"/>
</dbReference>